<sequence>MTSYTDREHKAYAVLDLLNTLNGSVISSDLGTEANPIVIGDDLAPLGSAFNPIAIHVDENWCYNEIYRLTSYTDPTHALSIATEGTRFNTIYTADGSSSSGSGSSPAVIHKDWLGSDADT</sequence>
<feature type="compositionally biased region" description="Low complexity" evidence="1">
    <location>
        <begin position="96"/>
        <end position="105"/>
    </location>
</feature>
<evidence type="ECO:0000256" key="1">
    <source>
        <dbReference type="SAM" id="MobiDB-lite"/>
    </source>
</evidence>
<name>A0A9W6DTH2_9EURO</name>
<evidence type="ECO:0000313" key="3">
    <source>
        <dbReference type="Proteomes" id="UP001143548"/>
    </source>
</evidence>
<feature type="region of interest" description="Disordered" evidence="1">
    <location>
        <begin position="93"/>
        <end position="120"/>
    </location>
</feature>
<protein>
    <submittedName>
        <fullName evidence="2">Uncharacterized protein</fullName>
    </submittedName>
</protein>
<reference evidence="2" key="1">
    <citation type="submission" date="2022-07" db="EMBL/GenBank/DDBJ databases">
        <title>Taxonomy of Aspergillus series Nigri: significant species reduction supported by multi-species coalescent approaches.</title>
        <authorList>
            <person name="Bian C."/>
            <person name="Kusuya Y."/>
            <person name="Sklenar F."/>
            <person name="D'hooge E."/>
            <person name="Yaguchi T."/>
            <person name="Takahashi H."/>
            <person name="Hubka V."/>
        </authorList>
    </citation>
    <scope>NUCLEOTIDE SEQUENCE</scope>
    <source>
        <strain evidence="2">CBS 733.88</strain>
    </source>
</reference>
<evidence type="ECO:0000313" key="2">
    <source>
        <dbReference type="EMBL" id="GKZ26482.1"/>
    </source>
</evidence>
<proteinExistence type="predicted"/>
<gene>
    <name evidence="2" type="ORF">AbraCBS73388_002569</name>
</gene>
<dbReference type="AlphaFoldDB" id="A0A9W6DTH2"/>
<dbReference type="EMBL" id="BROQ01000148">
    <property type="protein sequence ID" value="GKZ26482.1"/>
    <property type="molecule type" value="Genomic_DNA"/>
</dbReference>
<comment type="caution">
    <text evidence="2">The sequence shown here is derived from an EMBL/GenBank/DDBJ whole genome shotgun (WGS) entry which is preliminary data.</text>
</comment>
<organism evidence="2 3">
    <name type="scientific">Aspergillus brasiliensis</name>
    <dbReference type="NCBI Taxonomy" id="319629"/>
    <lineage>
        <taxon>Eukaryota</taxon>
        <taxon>Fungi</taxon>
        <taxon>Dikarya</taxon>
        <taxon>Ascomycota</taxon>
        <taxon>Pezizomycotina</taxon>
        <taxon>Eurotiomycetes</taxon>
        <taxon>Eurotiomycetidae</taxon>
        <taxon>Eurotiales</taxon>
        <taxon>Aspergillaceae</taxon>
        <taxon>Aspergillus</taxon>
        <taxon>Aspergillus subgen. Circumdati</taxon>
    </lineage>
</organism>
<accession>A0A9W6DTH2</accession>
<dbReference type="Proteomes" id="UP001143548">
    <property type="component" value="Unassembled WGS sequence"/>
</dbReference>